<evidence type="ECO:0000313" key="2">
    <source>
        <dbReference type="EMBL" id="MCG7276368.1"/>
    </source>
</evidence>
<feature type="compositionally biased region" description="Basic and acidic residues" evidence="1">
    <location>
        <begin position="65"/>
        <end position="74"/>
    </location>
</feature>
<accession>A0ABS9PUI6</accession>
<dbReference type="Proteomes" id="UP001521911">
    <property type="component" value="Unassembled WGS sequence"/>
</dbReference>
<feature type="region of interest" description="Disordered" evidence="1">
    <location>
        <begin position="23"/>
        <end position="48"/>
    </location>
</feature>
<evidence type="ECO:0000256" key="1">
    <source>
        <dbReference type="SAM" id="MobiDB-lite"/>
    </source>
</evidence>
<sequence length="120" mass="13051">MLSRSSLVFLAATVVVLVGCSSQDPELSRDAAPTTTTQEASSPDPAEQARELYTEVLSDSEHIEFNYPHEDRGPDTGTPGPKSGFQYAIVEATGDDVPELLVRRGLRGWGARRCASEEIW</sequence>
<keyword evidence="3" id="KW-1185">Reference proteome</keyword>
<feature type="region of interest" description="Disordered" evidence="1">
    <location>
        <begin position="65"/>
        <end position="85"/>
    </location>
</feature>
<evidence type="ECO:0000313" key="3">
    <source>
        <dbReference type="Proteomes" id="UP001521911"/>
    </source>
</evidence>
<dbReference type="EMBL" id="JAKRDF010000008">
    <property type="protein sequence ID" value="MCG7276368.1"/>
    <property type="molecule type" value="Genomic_DNA"/>
</dbReference>
<comment type="caution">
    <text evidence="2">The sequence shown here is derived from an EMBL/GenBank/DDBJ whole genome shotgun (WGS) entry which is preliminary data.</text>
</comment>
<organism evidence="2 3">
    <name type="scientific">Corynebacterium singulare</name>
    <dbReference type="NCBI Taxonomy" id="161899"/>
    <lineage>
        <taxon>Bacteria</taxon>
        <taxon>Bacillati</taxon>
        <taxon>Actinomycetota</taxon>
        <taxon>Actinomycetes</taxon>
        <taxon>Mycobacteriales</taxon>
        <taxon>Corynebacteriaceae</taxon>
        <taxon>Corynebacterium</taxon>
    </lineage>
</organism>
<proteinExistence type="predicted"/>
<protein>
    <submittedName>
        <fullName evidence="2">Uncharacterized protein</fullName>
    </submittedName>
</protein>
<reference evidence="2 3" key="1">
    <citation type="submission" date="2022-02" db="EMBL/GenBank/DDBJ databases">
        <title>Uncovering new skin microbiome diversity through culturing and metagenomics.</title>
        <authorList>
            <person name="Conlan S."/>
            <person name="Deming C."/>
            <person name="Nisc Comparative Sequencing Program N."/>
            <person name="Segre J.A."/>
        </authorList>
    </citation>
    <scope>NUCLEOTIDE SEQUENCE [LARGE SCALE GENOMIC DNA]</scope>
    <source>
        <strain evidence="2 3">ACRQV</strain>
    </source>
</reference>
<dbReference type="PROSITE" id="PS51257">
    <property type="entry name" value="PROKAR_LIPOPROTEIN"/>
    <property type="match status" value="1"/>
</dbReference>
<name>A0ABS9PUI6_9CORY</name>
<dbReference type="RefSeq" id="WP_239180413.1">
    <property type="nucleotide sequence ID" value="NZ_JAKRDF010000008.1"/>
</dbReference>
<gene>
    <name evidence="2" type="ORF">MHK08_07780</name>
</gene>